<keyword evidence="3" id="KW-1185">Reference proteome</keyword>
<dbReference type="SMART" id="SM00558">
    <property type="entry name" value="JmjC"/>
    <property type="match status" value="1"/>
</dbReference>
<reference evidence="2 3" key="1">
    <citation type="submission" date="2018-06" db="EMBL/GenBank/DDBJ databases">
        <title>Comparative genomics of downy mildews reveals potential adaptations to biotrophy.</title>
        <authorList>
            <person name="Fletcher K."/>
            <person name="Klosterman S.J."/>
            <person name="Derevnina L."/>
            <person name="Martin F."/>
            <person name="Koike S."/>
            <person name="Reyes Chin-Wo S."/>
            <person name="Mou B."/>
            <person name="Michelmore R."/>
        </authorList>
    </citation>
    <scope>NUCLEOTIDE SEQUENCE [LARGE SCALE GENOMIC DNA]</scope>
    <source>
        <strain evidence="2 3">R14</strain>
    </source>
</reference>
<dbReference type="InterPro" id="IPR041667">
    <property type="entry name" value="Cupin_8"/>
</dbReference>
<dbReference type="Proteomes" id="UP000282087">
    <property type="component" value="Unassembled WGS sequence"/>
</dbReference>
<dbReference type="PANTHER" id="PTHR12461:SF102">
    <property type="entry name" value="LYSINE-SPECIFIC DEMETHYLASE JMJ31"/>
    <property type="match status" value="1"/>
</dbReference>
<accession>A0A3M6VL21</accession>
<feature type="domain" description="JmjC" evidence="1">
    <location>
        <begin position="134"/>
        <end position="283"/>
    </location>
</feature>
<dbReference type="Pfam" id="PF13621">
    <property type="entry name" value="Cupin_8"/>
    <property type="match status" value="1"/>
</dbReference>
<name>A0A3M6VL21_9STRA</name>
<dbReference type="STRING" id="542832.A0A3M6VL21"/>
<evidence type="ECO:0000313" key="2">
    <source>
        <dbReference type="EMBL" id="RMX66863.1"/>
    </source>
</evidence>
<dbReference type="Gene3D" id="2.60.120.650">
    <property type="entry name" value="Cupin"/>
    <property type="match status" value="1"/>
</dbReference>
<comment type="caution">
    <text evidence="2">The sequence shown here is derived from an EMBL/GenBank/DDBJ whole genome shotgun (WGS) entry which is preliminary data.</text>
</comment>
<gene>
    <name evidence="2" type="ORF">DD238_002005</name>
</gene>
<dbReference type="EMBL" id="QLLG01000184">
    <property type="protein sequence ID" value="RMX66863.1"/>
    <property type="molecule type" value="Genomic_DNA"/>
</dbReference>
<organism evidence="2 3">
    <name type="scientific">Peronospora effusa</name>
    <dbReference type="NCBI Taxonomy" id="542832"/>
    <lineage>
        <taxon>Eukaryota</taxon>
        <taxon>Sar</taxon>
        <taxon>Stramenopiles</taxon>
        <taxon>Oomycota</taxon>
        <taxon>Peronosporomycetes</taxon>
        <taxon>Peronosporales</taxon>
        <taxon>Peronosporaceae</taxon>
        <taxon>Peronospora</taxon>
    </lineage>
</organism>
<dbReference type="SUPFAM" id="SSF51197">
    <property type="entry name" value="Clavaminate synthase-like"/>
    <property type="match status" value="1"/>
</dbReference>
<dbReference type="VEuPathDB" id="FungiDB:DD237_002834"/>
<dbReference type="InterPro" id="IPR003347">
    <property type="entry name" value="JmjC_dom"/>
</dbReference>
<sequence>MDLSRPLDPVYLVGFAAQCVVPTRLSKFTPKSIHLLDSYASHRDTRERTDRSLFIAMSVHIVVEIACKERSSGCYYGNEKARQSINLKFGDFVDYYQAAFRKQSHWLQTVDDLEFYLAQCPIAVLKPDSTCTKAILPAIMNDFRVPECLHEKPVTQVNLWMTVQPSRTTLHYDAYQNIVVVLYGRKTITLYSPSDTAKMYPYPVHTKSVNHSQVDIVQPDLDKHPRFSKASAQQFEVTAGDALVIPEGWWHKVDSDKFTIAVNYWWNGVREQLVVDKRMVPYYARVMLEELVKQQCEARLLAFRSSCAIDIVGAFEDEERAAAVIVASKDQGCREQVLFSLENKLFVKTQRFLAANHVVEWRKLLANASADLAAALVQCWDSEDLEANVLGELFGALGDEEKSIKELIATKEAQFQQECATDMYQSLFN</sequence>
<dbReference type="PROSITE" id="PS51184">
    <property type="entry name" value="JMJC"/>
    <property type="match status" value="1"/>
</dbReference>
<dbReference type="AlphaFoldDB" id="A0A3M6VL21"/>
<protein>
    <recommendedName>
        <fullName evidence="1">JmjC domain-containing protein</fullName>
    </recommendedName>
</protein>
<proteinExistence type="predicted"/>
<evidence type="ECO:0000259" key="1">
    <source>
        <dbReference type="PROSITE" id="PS51184"/>
    </source>
</evidence>
<evidence type="ECO:0000313" key="3">
    <source>
        <dbReference type="Proteomes" id="UP000282087"/>
    </source>
</evidence>
<dbReference type="PANTHER" id="PTHR12461">
    <property type="entry name" value="HYPOXIA-INDUCIBLE FACTOR 1 ALPHA INHIBITOR-RELATED"/>
    <property type="match status" value="1"/>
</dbReference>